<reference evidence="2" key="1">
    <citation type="submission" date="2018-10" db="EMBL/GenBank/DDBJ databases">
        <authorList>
            <person name="Gruber-Vodicka H."/>
            <person name="Jaeckle O."/>
        </authorList>
    </citation>
    <scope>NUCLEOTIDE SEQUENCE</scope>
</reference>
<keyword evidence="2" id="KW-0808">Transferase</keyword>
<dbReference type="GO" id="GO:0016763">
    <property type="term" value="F:pentosyltransferase activity"/>
    <property type="evidence" value="ECO:0007669"/>
    <property type="project" value="InterPro"/>
</dbReference>
<dbReference type="Gene3D" id="3.90.1170.20">
    <property type="entry name" value="Quinolinate phosphoribosyl transferase, N-terminal domain"/>
    <property type="match status" value="1"/>
</dbReference>
<dbReference type="InterPro" id="IPR053190">
    <property type="entry name" value="NAPRTase-like"/>
</dbReference>
<dbReference type="PANTHER" id="PTHR43202">
    <property type="entry name" value="NICOTINATE-NUCLEOTIDE PYROPHOSPHORYLASE"/>
    <property type="match status" value="1"/>
</dbReference>
<dbReference type="GO" id="GO:0009435">
    <property type="term" value="P:NAD+ biosynthetic process"/>
    <property type="evidence" value="ECO:0007669"/>
    <property type="project" value="InterPro"/>
</dbReference>
<dbReference type="PANTHER" id="PTHR43202:SF1">
    <property type="entry name" value="NICOTINATE PHOSPHORIBOSYLTRANSFERASE"/>
    <property type="match status" value="1"/>
</dbReference>
<evidence type="ECO:0000256" key="1">
    <source>
        <dbReference type="SAM" id="MobiDB-lite"/>
    </source>
</evidence>
<protein>
    <submittedName>
        <fullName evidence="2">Nicotinate phosphoribosyltransferase</fullName>
        <ecNumber evidence="2">2.4.2.11</ecNumber>
    </submittedName>
</protein>
<sequence>MIDSEVLKEEISTVKKPLSVDISRYTDKYFVRTRAVVERFGDCRVTYAVFMRRQVLYAGRPAIMWLETVCRTRGVTVDVETPFTEGDLVGANEVMLHMTGSFAALVELETILLQKLGAACVAAYNAFAMASTLPQVAFWAMDARHCAGTEMAELMAYAAAVGSTAAKQRAGAVGFLANTNDATAYYFGQSVGRGTMPHALIGYAGSTIRAAEMFHATFPNDDLTVLIDYFGREITDSLAVAQCFPDLVAAGRLSVRMDTPQSRFIEGLDYERSCTVLRNHAPAVLYRDWVEDELHHLIGPGVSAAALWCLREALDNAGFSAVRLVASSGFSLQKCRLMAQAEVPLDVIGTGSYLPESWPETYATADIIAYDGQPCVKLGREHLLQSGGFLQQEMAPHDLASQRGQAPFPRSEPPEESP</sequence>
<gene>
    <name evidence="2" type="ORF">RIEGSTA812A_PEG_560</name>
</gene>
<dbReference type="EC" id="2.4.2.11" evidence="2"/>
<dbReference type="InterPro" id="IPR013785">
    <property type="entry name" value="Aldolase_TIM"/>
</dbReference>
<proteinExistence type="predicted"/>
<feature type="region of interest" description="Disordered" evidence="1">
    <location>
        <begin position="396"/>
        <end position="418"/>
    </location>
</feature>
<dbReference type="AlphaFoldDB" id="A0A484H580"/>
<dbReference type="EMBL" id="LR026963">
    <property type="protein sequence ID" value="VBB69087.1"/>
    <property type="molecule type" value="Genomic_DNA"/>
</dbReference>
<name>A0A484H580_9ZZZZ</name>
<accession>A0A484H580</accession>
<dbReference type="InterPro" id="IPR036068">
    <property type="entry name" value="Nicotinate_pribotase-like_C"/>
</dbReference>
<dbReference type="SUPFAM" id="SSF54675">
    <property type="entry name" value="Nicotinate/Quinolinate PRTase N-terminal domain-like"/>
    <property type="match status" value="1"/>
</dbReference>
<dbReference type="InterPro" id="IPR037128">
    <property type="entry name" value="Quinolinate_PRibosylTase_N_sf"/>
</dbReference>
<dbReference type="Gene3D" id="3.20.20.70">
    <property type="entry name" value="Aldolase class I"/>
    <property type="match status" value="1"/>
</dbReference>
<organism evidence="2">
    <name type="scientific">invertebrate metagenome</name>
    <dbReference type="NCBI Taxonomy" id="1711999"/>
    <lineage>
        <taxon>unclassified sequences</taxon>
        <taxon>metagenomes</taxon>
        <taxon>organismal metagenomes</taxon>
    </lineage>
</organism>
<dbReference type="SUPFAM" id="SSF51690">
    <property type="entry name" value="Nicotinate/Quinolinate PRTase C-terminal domain-like"/>
    <property type="match status" value="1"/>
</dbReference>
<keyword evidence="2" id="KW-0328">Glycosyltransferase</keyword>
<evidence type="ECO:0000313" key="2">
    <source>
        <dbReference type="EMBL" id="VBB69087.1"/>
    </source>
</evidence>